<dbReference type="Proteomes" id="UP001146439">
    <property type="component" value="Unassembled WGS sequence"/>
</dbReference>
<evidence type="ECO:0000313" key="6">
    <source>
        <dbReference type="Proteomes" id="UP001371299"/>
    </source>
</evidence>
<dbReference type="EMBL" id="JAKMUZ010000009">
    <property type="protein sequence ID" value="MCZ9296130.1"/>
    <property type="molecule type" value="Genomic_DNA"/>
</dbReference>
<reference evidence="3" key="1">
    <citation type="submission" date="2022-02" db="EMBL/GenBank/DDBJ databases">
        <title>Corynebacterium sp. from urogenital microbiome.</title>
        <authorList>
            <person name="Cappelli E.A."/>
            <person name="Ribeiro T.G."/>
            <person name="Peixe L."/>
        </authorList>
    </citation>
    <scope>NUCLEOTIDE SEQUENCE</scope>
    <source>
        <strain evidence="3">C21Ua_68</strain>
    </source>
</reference>
<evidence type="ECO:0000313" key="3">
    <source>
        <dbReference type="EMBL" id="MCZ9296130.1"/>
    </source>
</evidence>
<dbReference type="Proteomes" id="UP001371299">
    <property type="component" value="Unassembled WGS sequence"/>
</dbReference>
<dbReference type="RefSeq" id="WP_238801499.1">
    <property type="nucleotide sequence ID" value="NZ_JAKMUZ010000009.1"/>
</dbReference>
<keyword evidence="6" id="KW-1185">Reference proteome</keyword>
<sequence>MSTPTKPLASEATQPEILPMSDNPYEDFRYFYRDGMPLRPAPKRRTPTPSWSALRHNIFDSWHSVEDSWEGYGTAQTRLLDDHMWQTDETGEKLAQAFRRDGAKESRKKFEQALNQGIDTVREPAPELVEFFQEVDRIPNWLDLEAAERGRIAYYNVTRTSEILAIAFAYWATTLEDRTSAATGETGMFEFQAMQRSIETAQFFVDLGKKNVFERFGEGRKAAVRVRLLHAQANRGLEKIWGPEHYNEFGRPIGSSFLVSGEGWFGMMPLAIDEFFGRPHSGQEWDDVAQYWGYILYMMGAEERLIPKTGDEMRKMTDYIYGNGGYSSAYHERVATALMSILESLNPLVPHVALGALSTICGEKDTKFMVQGTRWEKINFRPWAILFKAAAKAEARAARVRDKLPGAKKARVKRANNGKPPWTAVTEVIKDYIAKNEPDTKSDYTLHDDSKEARS</sequence>
<evidence type="ECO:0000256" key="1">
    <source>
        <dbReference type="SAM" id="MobiDB-lite"/>
    </source>
</evidence>
<dbReference type="PANTHER" id="PTHR37539">
    <property type="entry name" value="SECRETED PROTEIN-RELATED"/>
    <property type="match status" value="1"/>
</dbReference>
<dbReference type="Pfam" id="PF09995">
    <property type="entry name" value="MPAB_Lcp_cat"/>
    <property type="match status" value="1"/>
</dbReference>
<feature type="domain" description="ER-bound oxygenase mpaB/mpaB'/Rubber oxygenase catalytic" evidence="2">
    <location>
        <begin position="174"/>
        <end position="320"/>
    </location>
</feature>
<evidence type="ECO:0000313" key="4">
    <source>
        <dbReference type="EMBL" id="MEK0145450.1"/>
    </source>
</evidence>
<proteinExistence type="predicted"/>
<comment type="caution">
    <text evidence="3">The sequence shown here is derived from an EMBL/GenBank/DDBJ whole genome shotgun (WGS) entry which is preliminary data.</text>
</comment>
<dbReference type="InterPro" id="IPR018713">
    <property type="entry name" value="MPAB/Lcp_cat_dom"/>
</dbReference>
<dbReference type="AlphaFoldDB" id="A0A9X3LXX3"/>
<dbReference type="PANTHER" id="PTHR37539:SF1">
    <property type="entry name" value="ER-BOUND OXYGENASE MPAB_MPAB'_RUBBER OXYGENASE CATALYTIC DOMAIN-CONTAINING PROTEIN"/>
    <property type="match status" value="1"/>
</dbReference>
<evidence type="ECO:0000259" key="2">
    <source>
        <dbReference type="Pfam" id="PF09995"/>
    </source>
</evidence>
<feature type="region of interest" description="Disordered" evidence="1">
    <location>
        <begin position="1"/>
        <end position="22"/>
    </location>
</feature>
<protein>
    <submittedName>
        <fullName evidence="3">DUF2236 domain-containing protein</fullName>
    </submittedName>
    <submittedName>
        <fullName evidence="4">Oxygenase MpaB family protein</fullName>
    </submittedName>
</protein>
<gene>
    <name evidence="3" type="ORF">L8V22_06075</name>
    <name evidence="4" type="ORF">WMQ01_05095</name>
</gene>
<dbReference type="InterPro" id="IPR037473">
    <property type="entry name" value="Lcp-like"/>
</dbReference>
<accession>A0A9X3LXX3</accession>
<reference evidence="4 6" key="2">
    <citation type="submission" date="2024-01" db="EMBL/GenBank/DDBJ databases">
        <title>Description of two novel Corynebacterium species isolated from human nasal passages and skin.</title>
        <authorList>
            <person name="Popowitch E."/>
            <person name="Tran T.H."/>
            <person name="Escapa I.F."/>
            <person name="Bhatt E."/>
            <person name="Sozat A.K."/>
            <person name="Roberts A.Q."/>
            <person name="Segre J.A."/>
            <person name="Kong H."/>
            <person name="Conlan S."/>
            <person name="Lemon K.P."/>
            <person name="Kelly M.S."/>
        </authorList>
    </citation>
    <scope>NUCLEOTIDE SEQUENCE [LARGE SCALE GENOMIC DNA]</scope>
    <source>
        <strain evidence="4 6">KPL2619</strain>
    </source>
</reference>
<name>A0A9X3LXX3_9CORY</name>
<dbReference type="GO" id="GO:0016491">
    <property type="term" value="F:oxidoreductase activity"/>
    <property type="evidence" value="ECO:0007669"/>
    <property type="project" value="InterPro"/>
</dbReference>
<dbReference type="EMBL" id="JBBMGJ010000007">
    <property type="protein sequence ID" value="MEK0145450.1"/>
    <property type="molecule type" value="Genomic_DNA"/>
</dbReference>
<evidence type="ECO:0000313" key="5">
    <source>
        <dbReference type="Proteomes" id="UP001146439"/>
    </source>
</evidence>
<organism evidence="3 5">
    <name type="scientific">Corynebacterium yonathiae</name>
    <dbReference type="NCBI Taxonomy" id="2913504"/>
    <lineage>
        <taxon>Bacteria</taxon>
        <taxon>Bacillati</taxon>
        <taxon>Actinomycetota</taxon>
        <taxon>Actinomycetes</taxon>
        <taxon>Mycobacteriales</taxon>
        <taxon>Corynebacteriaceae</taxon>
        <taxon>Corynebacterium</taxon>
    </lineage>
</organism>